<feature type="transmembrane region" description="Helical" evidence="14">
    <location>
        <begin position="326"/>
        <end position="345"/>
    </location>
</feature>
<organism evidence="15 16">
    <name type="scientific">Photobacterium sanctipauli</name>
    <dbReference type="NCBI Taxonomy" id="1342794"/>
    <lineage>
        <taxon>Bacteria</taxon>
        <taxon>Pseudomonadati</taxon>
        <taxon>Pseudomonadota</taxon>
        <taxon>Gammaproteobacteria</taxon>
        <taxon>Vibrionales</taxon>
        <taxon>Vibrionaceae</taxon>
        <taxon>Photobacterium</taxon>
    </lineage>
</organism>
<dbReference type="Pfam" id="PF03605">
    <property type="entry name" value="DcuA_DcuB"/>
    <property type="match status" value="1"/>
</dbReference>
<keyword evidence="8 13" id="KW-0472">Membrane</keyword>
<evidence type="ECO:0000256" key="10">
    <source>
        <dbReference type="ARBA" id="ARBA00034284"/>
    </source>
</evidence>
<feature type="transmembrane region" description="Helical" evidence="14">
    <location>
        <begin position="258"/>
        <end position="281"/>
    </location>
</feature>
<dbReference type="PANTHER" id="PTHR36106:SF2">
    <property type="entry name" value="C4-DICARBOXYLATE TRANSPORTER DCUA"/>
    <property type="match status" value="1"/>
</dbReference>
<name>A0A2T3NBW8_9GAMM</name>
<comment type="function">
    <text evidence="13">Responsible for the transport of C4-dicarboxylates.</text>
</comment>
<dbReference type="PANTHER" id="PTHR36106">
    <property type="entry name" value="ANAEROBIC C4-DICARBOXYLATE TRANSPORTER DCUB"/>
    <property type="match status" value="1"/>
</dbReference>
<dbReference type="NCBIfam" id="NF006927">
    <property type="entry name" value="PRK09412.1"/>
    <property type="match status" value="1"/>
</dbReference>
<feature type="transmembrane region" description="Helical" evidence="14">
    <location>
        <begin position="88"/>
        <end position="116"/>
    </location>
</feature>
<evidence type="ECO:0000256" key="6">
    <source>
        <dbReference type="ARBA" id="ARBA00022692"/>
    </source>
</evidence>
<dbReference type="NCBIfam" id="NF009136">
    <property type="entry name" value="PRK12489.1"/>
    <property type="match status" value="1"/>
</dbReference>
<dbReference type="RefSeq" id="WP_107272590.1">
    <property type="nucleotide sequence ID" value="NZ_PYMA01000024.1"/>
</dbReference>
<evidence type="ECO:0000313" key="15">
    <source>
        <dbReference type="EMBL" id="PSW11395.1"/>
    </source>
</evidence>
<dbReference type="GO" id="GO:0005886">
    <property type="term" value="C:plasma membrane"/>
    <property type="evidence" value="ECO:0007669"/>
    <property type="project" value="UniProtKB-SubCell"/>
</dbReference>
<keyword evidence="4 13" id="KW-1003">Cell membrane</keyword>
<dbReference type="EMBL" id="PYMA01000024">
    <property type="protein sequence ID" value="PSW11395.1"/>
    <property type="molecule type" value="Genomic_DNA"/>
</dbReference>
<dbReference type="PIRSF" id="PIRSF004539">
    <property type="entry name" value="C4-dicrbxl_trns"/>
    <property type="match status" value="1"/>
</dbReference>
<dbReference type="AlphaFoldDB" id="A0A2T3NBW8"/>
<evidence type="ECO:0000256" key="3">
    <source>
        <dbReference type="ARBA" id="ARBA00022448"/>
    </source>
</evidence>
<evidence type="ECO:0000256" key="5">
    <source>
        <dbReference type="ARBA" id="ARBA00022519"/>
    </source>
</evidence>
<comment type="catalytic activity">
    <reaction evidence="9">
        <text>L-aspartate(in) + succinate(out) = L-aspartate(out) + succinate(in)</text>
        <dbReference type="Rhea" id="RHEA:29343"/>
        <dbReference type="ChEBI" id="CHEBI:29991"/>
        <dbReference type="ChEBI" id="CHEBI:30031"/>
    </reaction>
    <physiologicalReaction direction="right-to-left" evidence="9">
        <dbReference type="Rhea" id="RHEA:29345"/>
    </physiologicalReaction>
</comment>
<comment type="caution">
    <text evidence="15">The sequence shown here is derived from an EMBL/GenBank/DDBJ whole genome shotgun (WGS) entry which is preliminary data.</text>
</comment>
<keyword evidence="6 14" id="KW-0812">Transmembrane</keyword>
<evidence type="ECO:0000256" key="14">
    <source>
        <dbReference type="SAM" id="Phobius"/>
    </source>
</evidence>
<proteinExistence type="inferred from homology"/>
<feature type="transmembrane region" description="Helical" evidence="14">
    <location>
        <begin position="229"/>
        <end position="246"/>
    </location>
</feature>
<evidence type="ECO:0000256" key="1">
    <source>
        <dbReference type="ARBA" id="ARBA00004429"/>
    </source>
</evidence>
<evidence type="ECO:0000256" key="7">
    <source>
        <dbReference type="ARBA" id="ARBA00022989"/>
    </source>
</evidence>
<feature type="transmembrane region" description="Helical" evidence="14">
    <location>
        <begin position="293"/>
        <end position="314"/>
    </location>
</feature>
<evidence type="ECO:0000256" key="9">
    <source>
        <dbReference type="ARBA" id="ARBA00034237"/>
    </source>
</evidence>
<evidence type="ECO:0000256" key="4">
    <source>
        <dbReference type="ARBA" id="ARBA00022475"/>
    </source>
</evidence>
<comment type="catalytic activity">
    <reaction evidence="11">
        <text>fumarate(in) + succinate(out) = fumarate(out) + succinate(in)</text>
        <dbReference type="Rhea" id="RHEA:29323"/>
        <dbReference type="ChEBI" id="CHEBI:29806"/>
        <dbReference type="ChEBI" id="CHEBI:30031"/>
    </reaction>
    <physiologicalReaction direction="right-to-left" evidence="11">
        <dbReference type="Rhea" id="RHEA:29325"/>
    </physiologicalReaction>
</comment>
<feature type="transmembrane region" description="Helical" evidence="14">
    <location>
        <begin position="365"/>
        <end position="390"/>
    </location>
</feature>
<feature type="transmembrane region" description="Helical" evidence="14">
    <location>
        <begin position="46"/>
        <end position="67"/>
    </location>
</feature>
<sequence length="434" mass="45445">MIIIHACLLLGAIILAARLGGIGVGLAGGLGMGIAVFGLGLPPGDIPVSVILIIMSVILALSVMQQAGGMSYMVNVAERMLRNHPRHINILAPATTFILTTLAGTGYTAMSVLNVIQQVAKENGVRPSQPLSSAVVASQIAITASPISAATAAMYVVVEQMGVGFGTALSVIMPAALFGVIVASFIASRQGCELKDDPIYQERVEKGLVNFTPEQQKQQAPTLEAKRSVWLFLAGVVFIVALLLFKPMLGHDLGSRDIIVIVMLLVSFLTAMVCKVPLTSIKKAPIFADGAESLVVILGIVWLSATIIGIHIPSIEAVAGSVLEQYPALLAVVFFGTSALLFSQGATSALLIPIAASLNVEPSTILASFVAVSALYMTNIYPTTAFAIATDDTGSFLSRRWNGSYIVNHPFFLPGMLGIAAAVPFGFVLANLFV</sequence>
<dbReference type="Proteomes" id="UP000241771">
    <property type="component" value="Unassembled WGS sequence"/>
</dbReference>
<keyword evidence="3 13" id="KW-0813">Transport</keyword>
<keyword evidence="16" id="KW-1185">Reference proteome</keyword>
<feature type="transmembrane region" description="Helical" evidence="14">
    <location>
        <begin position="165"/>
        <end position="187"/>
    </location>
</feature>
<feature type="transmembrane region" description="Helical" evidence="14">
    <location>
        <begin position="411"/>
        <end position="433"/>
    </location>
</feature>
<evidence type="ECO:0000256" key="12">
    <source>
        <dbReference type="ARBA" id="ARBA00036117"/>
    </source>
</evidence>
<dbReference type="NCBIfam" id="TIGR00770">
    <property type="entry name" value="Dcu"/>
    <property type="match status" value="1"/>
</dbReference>
<evidence type="ECO:0000256" key="8">
    <source>
        <dbReference type="ARBA" id="ARBA00023136"/>
    </source>
</evidence>
<comment type="subcellular location">
    <subcellularLocation>
        <location evidence="1 13">Cell inner membrane</location>
        <topology evidence="1 13">Multi-pass membrane protein</topology>
    </subcellularLocation>
</comment>
<dbReference type="GO" id="GO:0015556">
    <property type="term" value="F:C4-dicarboxylate transmembrane transporter activity"/>
    <property type="evidence" value="ECO:0007669"/>
    <property type="project" value="InterPro"/>
</dbReference>
<gene>
    <name evidence="15" type="ORF">C9I98_24420</name>
</gene>
<evidence type="ECO:0000256" key="2">
    <source>
        <dbReference type="ARBA" id="ARBA00006413"/>
    </source>
</evidence>
<comment type="catalytic activity">
    <reaction evidence="12">
        <text>fumarate(in) + L-aspartate(out) = fumarate(out) + L-aspartate(in)</text>
        <dbReference type="Rhea" id="RHEA:72459"/>
        <dbReference type="ChEBI" id="CHEBI:29806"/>
        <dbReference type="ChEBI" id="CHEBI:29991"/>
    </reaction>
    <physiologicalReaction direction="left-to-right" evidence="12">
        <dbReference type="Rhea" id="RHEA:72460"/>
    </physiologicalReaction>
</comment>
<keyword evidence="7 14" id="KW-1133">Transmembrane helix</keyword>
<comment type="similarity">
    <text evidence="2 13">Belongs to the DcuA/DcuB transporter (TC 2.A.13.1) family.</text>
</comment>
<keyword evidence="5 13" id="KW-0997">Cell inner membrane</keyword>
<evidence type="ECO:0000313" key="16">
    <source>
        <dbReference type="Proteomes" id="UP000241771"/>
    </source>
</evidence>
<protein>
    <recommendedName>
        <fullName evidence="13">C4-dicarboxylate transporter</fullName>
    </recommendedName>
</protein>
<comment type="catalytic activity">
    <reaction evidence="10">
        <text>(S)-malate(in) + succinate(out) = (S)-malate(out) + succinate(in)</text>
        <dbReference type="Rhea" id="RHEA:29327"/>
        <dbReference type="ChEBI" id="CHEBI:15589"/>
        <dbReference type="ChEBI" id="CHEBI:30031"/>
    </reaction>
    <physiologicalReaction direction="right-to-left" evidence="10">
        <dbReference type="Rhea" id="RHEA:29329"/>
    </physiologicalReaction>
</comment>
<evidence type="ECO:0000256" key="11">
    <source>
        <dbReference type="ARBA" id="ARBA00034287"/>
    </source>
</evidence>
<evidence type="ECO:0000256" key="13">
    <source>
        <dbReference type="PIRNR" id="PIRNR004539"/>
    </source>
</evidence>
<dbReference type="InterPro" id="IPR004668">
    <property type="entry name" value="Anaer_Dcu_memb_transpt"/>
</dbReference>
<reference evidence="15 16" key="1">
    <citation type="submission" date="2018-01" db="EMBL/GenBank/DDBJ databases">
        <title>Whole genome sequencing of Histamine producing bacteria.</title>
        <authorList>
            <person name="Butler K."/>
        </authorList>
    </citation>
    <scope>NUCLEOTIDE SEQUENCE [LARGE SCALE GENOMIC DNA]</scope>
    <source>
        <strain evidence="15 16">DSM 100436</strain>
    </source>
</reference>
<accession>A0A2T3NBW8</accession>